<gene>
    <name evidence="2" type="ORF">HNR37_001972</name>
</gene>
<sequence>MKTPTSPSSFSSPHEQSPTPSKSANEIMRDLQADFDNDSELLQCIAATLSISTLEMLAGVAKVARSDQDFLDSFDFVAELDEAISYDLHHGPDDELSY</sequence>
<comment type="caution">
    <text evidence="2">The sequence shown here is derived from an EMBL/GenBank/DDBJ whole genome shotgun (WGS) entry which is preliminary data.</text>
</comment>
<dbReference type="RefSeq" id="WP_183733506.1">
    <property type="nucleotide sequence ID" value="NZ_JACHID010000013.1"/>
</dbReference>
<organism evidence="2 3">
    <name type="scientific">Desulfurispira natronophila</name>
    <dbReference type="NCBI Taxonomy" id="682562"/>
    <lineage>
        <taxon>Bacteria</taxon>
        <taxon>Pseudomonadati</taxon>
        <taxon>Chrysiogenota</taxon>
        <taxon>Chrysiogenia</taxon>
        <taxon>Chrysiogenales</taxon>
        <taxon>Chrysiogenaceae</taxon>
        <taxon>Desulfurispira</taxon>
    </lineage>
</organism>
<dbReference type="EMBL" id="JACHID010000013">
    <property type="protein sequence ID" value="MBB5022634.1"/>
    <property type="molecule type" value="Genomic_DNA"/>
</dbReference>
<evidence type="ECO:0000313" key="2">
    <source>
        <dbReference type="EMBL" id="MBB5022634.1"/>
    </source>
</evidence>
<protein>
    <submittedName>
        <fullName evidence="2">Uncharacterized protein</fullName>
    </submittedName>
</protein>
<reference evidence="2 3" key="1">
    <citation type="submission" date="2020-08" db="EMBL/GenBank/DDBJ databases">
        <title>Genomic Encyclopedia of Type Strains, Phase IV (KMG-IV): sequencing the most valuable type-strain genomes for metagenomic binning, comparative biology and taxonomic classification.</title>
        <authorList>
            <person name="Goeker M."/>
        </authorList>
    </citation>
    <scope>NUCLEOTIDE SEQUENCE [LARGE SCALE GENOMIC DNA]</scope>
    <source>
        <strain evidence="2 3">DSM 22071</strain>
    </source>
</reference>
<proteinExistence type="predicted"/>
<dbReference type="AlphaFoldDB" id="A0A7W8DHN4"/>
<name>A0A7W8DHN4_9BACT</name>
<evidence type="ECO:0000256" key="1">
    <source>
        <dbReference type="SAM" id="MobiDB-lite"/>
    </source>
</evidence>
<feature type="compositionally biased region" description="Low complexity" evidence="1">
    <location>
        <begin position="1"/>
        <end position="19"/>
    </location>
</feature>
<keyword evidence="3" id="KW-1185">Reference proteome</keyword>
<dbReference type="Proteomes" id="UP000528322">
    <property type="component" value="Unassembled WGS sequence"/>
</dbReference>
<evidence type="ECO:0000313" key="3">
    <source>
        <dbReference type="Proteomes" id="UP000528322"/>
    </source>
</evidence>
<feature type="region of interest" description="Disordered" evidence="1">
    <location>
        <begin position="1"/>
        <end position="26"/>
    </location>
</feature>
<accession>A0A7W8DHN4</accession>